<sequence>MKNWLTEAEESLEEALIAIADGSIPPEHMYMLASVFYSKWQNTNNSELLEEMNEVTEEQVQHDWSCDEKSKYQYKFHFVSAYLYCFVVAGKVDELKHDQIMEYVCGQLDLFTEDYSS</sequence>
<gene>
    <name evidence="1" type="ORF">MTCD1_03666</name>
</gene>
<evidence type="ECO:0000313" key="2">
    <source>
        <dbReference type="Proteomes" id="UP000197068"/>
    </source>
</evidence>
<dbReference type="RefSeq" id="WP_057180819.1">
    <property type="nucleotide sequence ID" value="NZ_BDQM01000074.1"/>
</dbReference>
<dbReference type="EMBL" id="BDQM01000074">
    <property type="protein sequence ID" value="GAW98008.1"/>
    <property type="molecule type" value="Genomic_DNA"/>
</dbReference>
<evidence type="ECO:0000313" key="1">
    <source>
        <dbReference type="EMBL" id="GAW98008.1"/>
    </source>
</evidence>
<keyword evidence="2" id="KW-1185">Reference proteome</keyword>
<proteinExistence type="predicted"/>
<comment type="caution">
    <text evidence="1">The sequence shown here is derived from an EMBL/GenBank/DDBJ whole genome shotgun (WGS) entry which is preliminary data.</text>
</comment>
<protein>
    <submittedName>
        <fullName evidence="1">Uncharacterized protein</fullName>
    </submittedName>
</protein>
<organism evidence="1 2">
    <name type="scientific">Colwellia marinimaniae</name>
    <dbReference type="NCBI Taxonomy" id="1513592"/>
    <lineage>
        <taxon>Bacteria</taxon>
        <taxon>Pseudomonadati</taxon>
        <taxon>Pseudomonadota</taxon>
        <taxon>Gammaproteobacteria</taxon>
        <taxon>Alteromonadales</taxon>
        <taxon>Colwelliaceae</taxon>
        <taxon>Colwellia</taxon>
    </lineage>
</organism>
<accession>A0ABQ0N084</accession>
<name>A0ABQ0N084_9GAMM</name>
<reference evidence="1 2" key="1">
    <citation type="submission" date="2017-06" db="EMBL/GenBank/DDBJ databases">
        <title>Whole Genome Sequences of Colwellia marinimaniae MTCD1.</title>
        <authorList>
            <person name="Kusumoto H."/>
            <person name="Inoue M."/>
            <person name="Tanikawa K."/>
            <person name="Maeji H."/>
            <person name="Cameron J.H."/>
            <person name="Bartlett D.H."/>
        </authorList>
    </citation>
    <scope>NUCLEOTIDE SEQUENCE [LARGE SCALE GENOMIC DNA]</scope>
    <source>
        <strain evidence="1 2">MTCD1</strain>
    </source>
</reference>
<dbReference type="Proteomes" id="UP000197068">
    <property type="component" value="Unassembled WGS sequence"/>
</dbReference>